<protein>
    <submittedName>
        <fullName evidence="1">Uncharacterized protein</fullName>
    </submittedName>
</protein>
<feature type="non-terminal residue" evidence="1">
    <location>
        <position position="1"/>
    </location>
</feature>
<accession>A0A085N6J8</accession>
<sequence>NCELIEATNGAKCEIGRIVERSHICEGRNGECAVIPNEFCVLMGKSSLPLDGGTTRLQEPWCSLIQHVRHNSKLSRRLR</sequence>
<dbReference type="Proteomes" id="UP000030758">
    <property type="component" value="Unassembled WGS sequence"/>
</dbReference>
<proteinExistence type="predicted"/>
<reference evidence="1" key="1">
    <citation type="journal article" date="2014" name="Nat. Genet.">
        <title>Genome and transcriptome of the porcine whipworm Trichuris suis.</title>
        <authorList>
            <person name="Jex A.R."/>
            <person name="Nejsum P."/>
            <person name="Schwarz E.M."/>
            <person name="Hu L."/>
            <person name="Young N.D."/>
            <person name="Hall R.S."/>
            <person name="Korhonen P.K."/>
            <person name="Liao S."/>
            <person name="Thamsborg S."/>
            <person name="Xia J."/>
            <person name="Xu P."/>
            <person name="Wang S."/>
            <person name="Scheerlinck J.P."/>
            <person name="Hofmann A."/>
            <person name="Sternberg P.W."/>
            <person name="Wang J."/>
            <person name="Gasser R.B."/>
        </authorList>
    </citation>
    <scope>NUCLEOTIDE SEQUENCE [LARGE SCALE GENOMIC DNA]</scope>
    <source>
        <strain evidence="1">DCEP-RM93F</strain>
    </source>
</reference>
<name>A0A085N6J8_9BILA</name>
<evidence type="ECO:0000313" key="1">
    <source>
        <dbReference type="EMBL" id="KFD65094.1"/>
    </source>
</evidence>
<dbReference type="AlphaFoldDB" id="A0A085N6J8"/>
<gene>
    <name evidence="1" type="ORF">M514_22674</name>
</gene>
<organism evidence="1">
    <name type="scientific">Trichuris suis</name>
    <name type="common">pig whipworm</name>
    <dbReference type="NCBI Taxonomy" id="68888"/>
    <lineage>
        <taxon>Eukaryota</taxon>
        <taxon>Metazoa</taxon>
        <taxon>Ecdysozoa</taxon>
        <taxon>Nematoda</taxon>
        <taxon>Enoplea</taxon>
        <taxon>Dorylaimia</taxon>
        <taxon>Trichinellida</taxon>
        <taxon>Trichuridae</taxon>
        <taxon>Trichuris</taxon>
    </lineage>
</organism>
<dbReference type="EMBL" id="KL367544">
    <property type="protein sequence ID" value="KFD65094.1"/>
    <property type="molecule type" value="Genomic_DNA"/>
</dbReference>